<dbReference type="AlphaFoldDB" id="A0A4Y2BXU1"/>
<dbReference type="Proteomes" id="UP000499080">
    <property type="component" value="Unassembled WGS sequence"/>
</dbReference>
<evidence type="ECO:0000256" key="3">
    <source>
        <dbReference type="ARBA" id="ARBA00022705"/>
    </source>
</evidence>
<evidence type="ECO:0000259" key="5">
    <source>
        <dbReference type="Pfam" id="PF04042"/>
    </source>
</evidence>
<dbReference type="Gene3D" id="3.60.21.50">
    <property type="match status" value="1"/>
</dbReference>
<dbReference type="Pfam" id="PF04042">
    <property type="entry name" value="DNA_pol_E_B"/>
    <property type="match status" value="1"/>
</dbReference>
<dbReference type="CDD" id="cd07387">
    <property type="entry name" value="MPP_PolD2_C"/>
    <property type="match status" value="1"/>
</dbReference>
<evidence type="ECO:0000313" key="8">
    <source>
        <dbReference type="EMBL" id="GBL97061.1"/>
    </source>
</evidence>
<dbReference type="GO" id="GO:0043625">
    <property type="term" value="C:delta DNA polymerase complex"/>
    <property type="evidence" value="ECO:0007669"/>
    <property type="project" value="TreeGrafter"/>
</dbReference>
<dbReference type="OrthoDB" id="3763at2759"/>
<proteinExistence type="inferred from homology"/>
<evidence type="ECO:0000256" key="4">
    <source>
        <dbReference type="ARBA" id="ARBA00023242"/>
    </source>
</evidence>
<dbReference type="InterPro" id="IPR024826">
    <property type="entry name" value="DNA_pol_delta/II_ssu"/>
</dbReference>
<dbReference type="InterPro" id="IPR041863">
    <property type="entry name" value="PolD2_C"/>
</dbReference>
<dbReference type="EMBL" id="BGPR01000126">
    <property type="protein sequence ID" value="GBL97061.1"/>
    <property type="molecule type" value="Genomic_DNA"/>
</dbReference>
<dbReference type="PANTHER" id="PTHR10416:SF0">
    <property type="entry name" value="DNA POLYMERASE DELTA SUBUNIT 2"/>
    <property type="match status" value="1"/>
</dbReference>
<evidence type="ECO:0000313" key="9">
    <source>
        <dbReference type="Proteomes" id="UP000499080"/>
    </source>
</evidence>
<name>A0A4Y2BXU1_ARAVE</name>
<comment type="subcellular location">
    <subcellularLocation>
        <location evidence="1">Nucleus</location>
    </subcellularLocation>
</comment>
<evidence type="ECO:0000256" key="2">
    <source>
        <dbReference type="ARBA" id="ARBA00006035"/>
    </source>
</evidence>
<keyword evidence="9" id="KW-1185">Reference proteome</keyword>
<evidence type="ECO:0000256" key="1">
    <source>
        <dbReference type="ARBA" id="ARBA00004123"/>
    </source>
</evidence>
<keyword evidence="3" id="KW-0235">DNA replication</keyword>
<dbReference type="InterPro" id="IPR040663">
    <property type="entry name" value="DNA_pol_D_N"/>
</dbReference>
<comment type="similarity">
    <text evidence="2">Belongs to the DNA polymerase delta/II small subunit family.</text>
</comment>
<dbReference type="InterPro" id="IPR007185">
    <property type="entry name" value="DNA_pol_a/d/e_bsu"/>
</dbReference>
<evidence type="ECO:0000259" key="7">
    <source>
        <dbReference type="Pfam" id="PF18018"/>
    </source>
</evidence>
<feature type="domain" description="DNA polymerase delta subunit OB-fold" evidence="7">
    <location>
        <begin position="76"/>
        <end position="197"/>
    </location>
</feature>
<dbReference type="GO" id="GO:0006271">
    <property type="term" value="P:DNA strand elongation involved in DNA replication"/>
    <property type="evidence" value="ECO:0007669"/>
    <property type="project" value="TreeGrafter"/>
</dbReference>
<dbReference type="Pfam" id="PF12762">
    <property type="entry name" value="DDE_Tnp_IS1595"/>
    <property type="match status" value="1"/>
</dbReference>
<accession>A0A4Y2BXU1</accession>
<dbReference type="InterPro" id="IPR024445">
    <property type="entry name" value="Tnp_ISXO2-like"/>
</dbReference>
<dbReference type="PANTHER" id="PTHR10416">
    <property type="entry name" value="DNA POLYMERASE DELTA SUBUNIT 2"/>
    <property type="match status" value="1"/>
</dbReference>
<reference evidence="8 9" key="1">
    <citation type="journal article" date="2019" name="Sci. Rep.">
        <title>Orb-weaving spider Araneus ventricosus genome elucidates the spidroin gene catalogue.</title>
        <authorList>
            <person name="Kono N."/>
            <person name="Nakamura H."/>
            <person name="Ohtoshi R."/>
            <person name="Moran D.A.P."/>
            <person name="Shinohara A."/>
            <person name="Yoshida Y."/>
            <person name="Fujiwara M."/>
            <person name="Mori M."/>
            <person name="Tomita M."/>
            <person name="Arakawa K."/>
        </authorList>
    </citation>
    <scope>NUCLEOTIDE SEQUENCE [LARGE SCALE GENOMIC DNA]</scope>
</reference>
<feature type="domain" description="ISXO2-like transposase" evidence="6">
    <location>
        <begin position="1"/>
        <end position="68"/>
    </location>
</feature>
<dbReference type="Pfam" id="PF18018">
    <property type="entry name" value="DNA_pol_D_N"/>
    <property type="match status" value="1"/>
</dbReference>
<comment type="caution">
    <text evidence="8">The sequence shown here is derived from an EMBL/GenBank/DDBJ whole genome shotgun (WGS) entry which is preliminary data.</text>
</comment>
<feature type="domain" description="DNA polymerase alpha/delta/epsilon subunit B" evidence="5">
    <location>
        <begin position="217"/>
        <end position="423"/>
    </location>
</feature>
<sequence length="470" mass="52623">MSDCRSSYECLSDEGFVHLAVNHSLHFVGPDTGAHTNSIESTWSAIKRNLQGTNHVKGQFDSYVATYMWKRKHSTAQSRMESLLDMIKEVYPPRSPSVTVKRLCDVTGSERVVVVGTIFKHMELHPSILKEISEEHNLIPQPVTEEYTQEDDFLMLEDDLQRVVLCGSIDPQIHVTGINIAVLGYTEESGKFFVEDYCYSYVDEPDILPSLSMDKYVLLISGFGLGKADGMFPLQLLIDLITGQVGDSQTQYKFSQLVRVIIAGNSIGKEDPDPFKSRFLTRKSKSATVDSIRMLDDFMSQLVTSVAVDIMPGEFDPANHLLPQQPLHPCMFPKSSKYSTFHVVTNPYDATIDGVRFLGTSGQNVKTISAYSKISDPLDTLQKTLDWAHIAPIAPDSLNSYPYKDEDPFILSQYPHVYFCGNASTMGYRFSENKSVLMVAIPVFLKTFSAVMLNLRTLEAQPIFVCDVVS</sequence>
<organism evidence="8 9">
    <name type="scientific">Araneus ventricosus</name>
    <name type="common">Orbweaver spider</name>
    <name type="synonym">Epeira ventricosa</name>
    <dbReference type="NCBI Taxonomy" id="182803"/>
    <lineage>
        <taxon>Eukaryota</taxon>
        <taxon>Metazoa</taxon>
        <taxon>Ecdysozoa</taxon>
        <taxon>Arthropoda</taxon>
        <taxon>Chelicerata</taxon>
        <taxon>Arachnida</taxon>
        <taxon>Araneae</taxon>
        <taxon>Araneomorphae</taxon>
        <taxon>Entelegynae</taxon>
        <taxon>Araneoidea</taxon>
        <taxon>Araneidae</taxon>
        <taxon>Araneus</taxon>
    </lineage>
</organism>
<gene>
    <name evidence="8" type="primary">Pold2_1</name>
    <name evidence="8" type="ORF">AVEN_254107_1</name>
</gene>
<dbReference type="Gene3D" id="2.40.50.430">
    <property type="match status" value="1"/>
</dbReference>
<dbReference type="GO" id="GO:0003677">
    <property type="term" value="F:DNA binding"/>
    <property type="evidence" value="ECO:0007669"/>
    <property type="project" value="InterPro"/>
</dbReference>
<keyword evidence="4" id="KW-0539">Nucleus</keyword>
<evidence type="ECO:0000259" key="6">
    <source>
        <dbReference type="Pfam" id="PF12762"/>
    </source>
</evidence>
<protein>
    <submittedName>
        <fullName evidence="8">DNA polymerase delta subunit 2</fullName>
    </submittedName>
</protein>